<accession>A0A8S5QBI7</accession>
<evidence type="ECO:0000256" key="1">
    <source>
        <dbReference type="ARBA" id="ARBA00022723"/>
    </source>
</evidence>
<dbReference type="Pfam" id="PF01807">
    <property type="entry name" value="Zn_ribbon_DnaG"/>
    <property type="match status" value="1"/>
</dbReference>
<dbReference type="InterPro" id="IPR036977">
    <property type="entry name" value="DNA_primase_Znf_CHC2"/>
</dbReference>
<dbReference type="EMBL" id="BK015625">
    <property type="protein sequence ID" value="DAE16432.1"/>
    <property type="molecule type" value="Genomic_DNA"/>
</dbReference>
<dbReference type="PANTHER" id="PTHR30313:SF2">
    <property type="entry name" value="DNA PRIMASE"/>
    <property type="match status" value="1"/>
</dbReference>
<name>A0A8S5QBI7_9CAUD</name>
<dbReference type="PANTHER" id="PTHR30313">
    <property type="entry name" value="DNA PRIMASE"/>
    <property type="match status" value="1"/>
</dbReference>
<keyword evidence="2" id="KW-0863">Zinc-finger</keyword>
<dbReference type="Gene3D" id="3.90.580.10">
    <property type="entry name" value="Zinc finger, CHC2-type domain"/>
    <property type="match status" value="1"/>
</dbReference>
<organism evidence="5">
    <name type="scientific">Siphoviridae sp. ctyNQ5</name>
    <dbReference type="NCBI Taxonomy" id="2825745"/>
    <lineage>
        <taxon>Viruses</taxon>
        <taxon>Duplodnaviria</taxon>
        <taxon>Heunggongvirae</taxon>
        <taxon>Uroviricota</taxon>
        <taxon>Caudoviricetes</taxon>
    </lineage>
</organism>
<keyword evidence="3" id="KW-0862">Zinc</keyword>
<protein>
    <submittedName>
        <fullName evidence="5">DNA primase</fullName>
    </submittedName>
</protein>
<dbReference type="InterPro" id="IPR050219">
    <property type="entry name" value="DnaG_primase"/>
</dbReference>
<keyword evidence="1" id="KW-0479">Metal-binding</keyword>
<dbReference type="GO" id="GO:0003899">
    <property type="term" value="F:DNA-directed RNA polymerase activity"/>
    <property type="evidence" value="ECO:0007669"/>
    <property type="project" value="InterPro"/>
</dbReference>
<evidence type="ECO:0000313" key="5">
    <source>
        <dbReference type="EMBL" id="DAE16432.1"/>
    </source>
</evidence>
<evidence type="ECO:0000256" key="2">
    <source>
        <dbReference type="ARBA" id="ARBA00022771"/>
    </source>
</evidence>
<dbReference type="GO" id="GO:0008270">
    <property type="term" value="F:zinc ion binding"/>
    <property type="evidence" value="ECO:0007669"/>
    <property type="project" value="UniProtKB-KW"/>
</dbReference>
<dbReference type="GO" id="GO:0006269">
    <property type="term" value="P:DNA replication, synthesis of primer"/>
    <property type="evidence" value="ECO:0007669"/>
    <property type="project" value="TreeGrafter"/>
</dbReference>
<dbReference type="InterPro" id="IPR002694">
    <property type="entry name" value="Znf_CHC2"/>
</dbReference>
<sequence length="165" mass="18954">MTKEEIKQSVKMPEILSRYGLKPNRAGFICCPFHKEKSASCKIYDDSFYCFGCGIGGDVFDFVMQYESVPFSTAFIELGGTYVSKKGKSRNQIRHEMRDIKSKKCNPAQDPSELEQVEKNMFMYETALKTFPPGSEEWYMCQFNLEKEKSRYEILSAKAGGEKHS</sequence>
<dbReference type="SMART" id="SM00400">
    <property type="entry name" value="ZnF_CHCC"/>
    <property type="match status" value="1"/>
</dbReference>
<dbReference type="GO" id="GO:0003677">
    <property type="term" value="F:DNA binding"/>
    <property type="evidence" value="ECO:0007669"/>
    <property type="project" value="InterPro"/>
</dbReference>
<dbReference type="SUPFAM" id="SSF57783">
    <property type="entry name" value="Zinc beta-ribbon"/>
    <property type="match status" value="1"/>
</dbReference>
<proteinExistence type="predicted"/>
<reference evidence="5" key="1">
    <citation type="journal article" date="2021" name="Proc. Natl. Acad. Sci. U.S.A.">
        <title>A Catalog of Tens of Thousands of Viruses from Human Metagenomes Reveals Hidden Associations with Chronic Diseases.</title>
        <authorList>
            <person name="Tisza M.J."/>
            <person name="Buck C.B."/>
        </authorList>
    </citation>
    <scope>NUCLEOTIDE SEQUENCE</scope>
    <source>
        <strain evidence="5">CtyNQ5</strain>
    </source>
</reference>
<evidence type="ECO:0000256" key="3">
    <source>
        <dbReference type="ARBA" id="ARBA00022833"/>
    </source>
</evidence>
<feature type="domain" description="Zinc finger CHC2-type" evidence="4">
    <location>
        <begin position="30"/>
        <end position="79"/>
    </location>
</feature>
<evidence type="ECO:0000259" key="4">
    <source>
        <dbReference type="SMART" id="SM00400"/>
    </source>
</evidence>